<feature type="compositionally biased region" description="Basic and acidic residues" evidence="1">
    <location>
        <begin position="1442"/>
        <end position="1454"/>
    </location>
</feature>
<organism evidence="3 4">
    <name type="scientific">Acipenser oxyrinchus oxyrinchus</name>
    <dbReference type="NCBI Taxonomy" id="40147"/>
    <lineage>
        <taxon>Eukaryota</taxon>
        <taxon>Metazoa</taxon>
        <taxon>Chordata</taxon>
        <taxon>Craniata</taxon>
        <taxon>Vertebrata</taxon>
        <taxon>Euteleostomi</taxon>
        <taxon>Actinopterygii</taxon>
        <taxon>Chondrostei</taxon>
        <taxon>Acipenseriformes</taxon>
        <taxon>Acipenseridae</taxon>
        <taxon>Acipenser</taxon>
    </lineage>
</organism>
<feature type="region of interest" description="Disordered" evidence="1">
    <location>
        <begin position="812"/>
        <end position="861"/>
    </location>
</feature>
<dbReference type="GO" id="GO:0005634">
    <property type="term" value="C:nucleus"/>
    <property type="evidence" value="ECO:0007669"/>
    <property type="project" value="TreeGrafter"/>
</dbReference>
<evidence type="ECO:0000256" key="1">
    <source>
        <dbReference type="SAM" id="MobiDB-lite"/>
    </source>
</evidence>
<feature type="region of interest" description="Disordered" evidence="1">
    <location>
        <begin position="1375"/>
        <end position="1476"/>
    </location>
</feature>
<feature type="compositionally biased region" description="Polar residues" evidence="1">
    <location>
        <begin position="133"/>
        <end position="149"/>
    </location>
</feature>
<evidence type="ECO:0000259" key="2">
    <source>
        <dbReference type="PROSITE" id="PS50982"/>
    </source>
</evidence>
<dbReference type="Proteomes" id="UP001230051">
    <property type="component" value="Unassembled WGS sequence"/>
</dbReference>
<feature type="region of interest" description="Disordered" evidence="1">
    <location>
        <begin position="194"/>
        <end position="217"/>
    </location>
</feature>
<protein>
    <submittedName>
        <fullName evidence="3">Methyl-CpG-binding domain protein 5</fullName>
    </submittedName>
</protein>
<feature type="compositionally biased region" description="Polar residues" evidence="1">
    <location>
        <begin position="613"/>
        <end position="632"/>
    </location>
</feature>
<feature type="region of interest" description="Disordered" evidence="1">
    <location>
        <begin position="132"/>
        <end position="153"/>
    </location>
</feature>
<feature type="compositionally biased region" description="Low complexity" evidence="1">
    <location>
        <begin position="678"/>
        <end position="691"/>
    </location>
</feature>
<name>A0AAD8CIW7_ACIOX</name>
<feature type="compositionally biased region" description="Polar residues" evidence="1">
    <location>
        <begin position="1408"/>
        <end position="1419"/>
    </location>
</feature>
<feature type="region of interest" description="Disordered" evidence="1">
    <location>
        <begin position="909"/>
        <end position="930"/>
    </location>
</feature>
<feature type="region of interest" description="Disordered" evidence="1">
    <location>
        <begin position="543"/>
        <end position="591"/>
    </location>
</feature>
<reference evidence="3" key="1">
    <citation type="submission" date="2022-02" db="EMBL/GenBank/DDBJ databases">
        <title>Atlantic sturgeon de novo genome assembly.</title>
        <authorList>
            <person name="Stock M."/>
            <person name="Klopp C."/>
            <person name="Guiguen Y."/>
            <person name="Cabau C."/>
            <person name="Parinello H."/>
            <person name="Santidrian Yebra-Pimentel E."/>
            <person name="Kuhl H."/>
            <person name="Dirks R.P."/>
            <person name="Guessner J."/>
            <person name="Wuertz S."/>
            <person name="Du K."/>
            <person name="Schartl M."/>
        </authorList>
    </citation>
    <scope>NUCLEOTIDE SEQUENCE</scope>
    <source>
        <strain evidence="3">STURGEONOMICS-FGT-2020</strain>
        <tissue evidence="3">Whole blood</tissue>
    </source>
</reference>
<feature type="compositionally biased region" description="Polar residues" evidence="1">
    <location>
        <begin position="1266"/>
        <end position="1277"/>
    </location>
</feature>
<feature type="region of interest" description="Disordered" evidence="1">
    <location>
        <begin position="1"/>
        <end position="20"/>
    </location>
</feature>
<accession>A0AAD8CIW7</accession>
<feature type="compositionally biased region" description="Low complexity" evidence="1">
    <location>
        <begin position="361"/>
        <end position="395"/>
    </location>
</feature>
<feature type="region of interest" description="Disordered" evidence="1">
    <location>
        <begin position="669"/>
        <end position="728"/>
    </location>
</feature>
<dbReference type="PANTHER" id="PTHR16112:SF17">
    <property type="entry name" value="METHYL-CPG-BINDING DOMAIN PROTEIN 6"/>
    <property type="match status" value="1"/>
</dbReference>
<feature type="region of interest" description="Disordered" evidence="1">
    <location>
        <begin position="244"/>
        <end position="301"/>
    </location>
</feature>
<feature type="region of interest" description="Disordered" evidence="1">
    <location>
        <begin position="609"/>
        <end position="654"/>
    </location>
</feature>
<dbReference type="GO" id="GO:0003677">
    <property type="term" value="F:DNA binding"/>
    <property type="evidence" value="ECO:0007669"/>
    <property type="project" value="InterPro"/>
</dbReference>
<dbReference type="GO" id="GO:0003682">
    <property type="term" value="F:chromatin binding"/>
    <property type="evidence" value="ECO:0007669"/>
    <property type="project" value="TreeGrafter"/>
</dbReference>
<feature type="region of interest" description="Disordered" evidence="1">
    <location>
        <begin position="1301"/>
        <end position="1320"/>
    </location>
</feature>
<feature type="region of interest" description="Disordered" evidence="1">
    <location>
        <begin position="1088"/>
        <end position="1115"/>
    </location>
</feature>
<comment type="caution">
    <text evidence="3">The sequence shown here is derived from an EMBL/GenBank/DDBJ whole genome shotgun (WGS) entry which is preliminary data.</text>
</comment>
<gene>
    <name evidence="3" type="primary">Mbd5</name>
    <name evidence="3" type="ORF">AOXY_G32866</name>
</gene>
<dbReference type="SMART" id="SM00391">
    <property type="entry name" value="MBD"/>
    <property type="match status" value="1"/>
</dbReference>
<evidence type="ECO:0000313" key="4">
    <source>
        <dbReference type="Proteomes" id="UP001230051"/>
    </source>
</evidence>
<proteinExistence type="predicted"/>
<evidence type="ECO:0000313" key="3">
    <source>
        <dbReference type="EMBL" id="KAK1151296.1"/>
    </source>
</evidence>
<feature type="compositionally biased region" description="Pro residues" evidence="1">
    <location>
        <begin position="698"/>
        <end position="707"/>
    </location>
</feature>
<dbReference type="InterPro" id="IPR001739">
    <property type="entry name" value="Methyl_CpG_DNA-bd"/>
</dbReference>
<feature type="region of interest" description="Disordered" evidence="1">
    <location>
        <begin position="344"/>
        <end position="426"/>
    </location>
</feature>
<feature type="compositionally biased region" description="Basic and acidic residues" evidence="1">
    <location>
        <begin position="1"/>
        <end position="13"/>
    </location>
</feature>
<feature type="region of interest" description="Disordered" evidence="1">
    <location>
        <begin position="775"/>
        <end position="798"/>
    </location>
</feature>
<feature type="compositionally biased region" description="Low complexity" evidence="1">
    <location>
        <begin position="819"/>
        <end position="847"/>
    </location>
</feature>
<sequence>MNGGNERGRDKDGSTSAAHVPIGWQRAVEGGSVAYISPSGTVLSTVEEVRAYLLTDGTCKCGLECPLVIPKVFNFDPGAAVKPHSTEEVKAEEDMTKLCNHRRKVVAMAALCRSMEASPLALPGQAPGGTLNYLENPSAAHSRSPNAGLSKSPPDFKNNLFPKYFVDKAASGVGTPFLGPKQDHCTYPRQRLPNPGELTQYPRHHPPIPATAGLNPPSKNSMYAGGYPSNGSLDAITRANSRLSPELPHLGSPQPGRNLMPSPAQSPRAFGQAGNMPCSSGSQKYPRFTNPPNQTYDLSGCSDHLKGSPYLNSLPPSAQSHTHALDIHVSSTLASLANSLGGRSMHEVQGSFPPSSFSARSNTMGSPSTFSSSISSPAGSLEMSPQRSRHSSTSSEHGFLGQQVTKSSHSPMPMSSPKFFMPPSPKSRLEGILQQYKDTSNSGSNSLGNHHHPHQSSNFQPPHPPHSPTLEKKVQATGAASASGFLGLPLGQILNQHHPHSSSFPASSLLSAAAKAQLASQKNNSSAGKEAHTKVLNTLQNSLPNRQTSPLLSNSNTTPSSPAPQDKSFKRKRQRRSPTVLSMLKESQMNSLRTGVDQLSMEKTAFSFPLGAPQQQPMDLNPGLNQSDSVQSAGFPRQAEAQDPLRSKTPGVGTAQPLSALLHLLSMQNAQGGGGSSGSSLGQPGLQSQSPAAAPSPVHLPPFPQPNPGSDRALTPSFGGPSPSPSQQAFMNVNLNSALASVADPAGTTGDSSMFPGMQDLNSQLLGLLGQFSTQTSSSVSSSSSSTSPSAAQGSGSSNLVAQLKAPAVTSEAVPALPSSNSNHQHIQQSSTVTGPTNLPTSPTSTNHKMASSPGPAALHTPCQQLPLAELFPFMNPDQLLQLLSTNTGLTPLLNPPFIGSLPLGLQLMGQQQHQQQPQSHQQQPQNILNHNPLNLLPSLLGGQGALPVNLLGLLNPPPNAVLPPSDPADKQALQALLTASLLLGQQQTAMLPLGGLNLGSLNLDFLQQQFPPPQDGDKPTDAPLLPGNDGFQGLGDGALQALQALLFPALSTPAPPIPAALLSLNPALLAAFLGSTDGGTNQTQVGISSSSMGPTSMTSTSTTTTPSSGAEAPPAMSMGDPLLSFSGAPGKLNPLPPQLLNPLLGANLLGDLAAFNTSSMQLSSLHTLLASSPLLLPGQQHHHLLPALQQPPLGMHLIQGQAALPGQAGTMNPMAGLLNTLQLNIDPGLSMADNKPINTTNQLEENISPAPAEDLPANQLPPEHLQTSQPLPQRSSPLDPYGSFMDAIYNSFLQVTGKKAQEAASPTGHSVGQSGASGPSLSALSALAPTANLQASYPQFHGDATSLLAQNGPPSHSPRRACSVRNQDLTRLGMEAAHSPARGTPKLTEESRTPPRFEGVPADKANSRSNAQLLSSTPAFPGSLDEAKTDSSCKYSNGGHPRTEPACRQDEPPLFRGCTGEGGPSEGGGEEDPAQCLYPSSRADCLNGTVLCPIVDQEVHPALHEPEEGTGDSVQQETPKRGRKRRQTQQKLNSSSKEAFTEDMANLDPKALAIQRPAKNKRRKIVR</sequence>
<keyword evidence="4" id="KW-1185">Reference proteome</keyword>
<dbReference type="EMBL" id="JAGXEW010000053">
    <property type="protein sequence ID" value="KAK1151296.1"/>
    <property type="molecule type" value="Genomic_DNA"/>
</dbReference>
<feature type="compositionally biased region" description="Low complexity" evidence="1">
    <location>
        <begin position="548"/>
        <end position="560"/>
    </location>
</feature>
<feature type="region of interest" description="Disordered" evidence="1">
    <location>
        <begin position="1250"/>
        <end position="1280"/>
    </location>
</feature>
<feature type="region of interest" description="Disordered" evidence="1">
    <location>
        <begin position="1504"/>
        <end position="1568"/>
    </location>
</feature>
<feature type="compositionally biased region" description="Low complexity" evidence="1">
    <location>
        <begin position="1089"/>
        <end position="1110"/>
    </location>
</feature>
<feature type="compositionally biased region" description="Low complexity" evidence="1">
    <location>
        <begin position="406"/>
        <end position="419"/>
    </location>
</feature>
<dbReference type="GO" id="GO:0010369">
    <property type="term" value="C:chromocenter"/>
    <property type="evidence" value="ECO:0007669"/>
    <property type="project" value="TreeGrafter"/>
</dbReference>
<feature type="region of interest" description="Disordered" evidence="1">
    <location>
        <begin position="438"/>
        <end position="478"/>
    </location>
</feature>
<dbReference type="PROSITE" id="PS50982">
    <property type="entry name" value="MBD"/>
    <property type="match status" value="1"/>
</dbReference>
<feature type="compositionally biased region" description="Polar residues" evidence="1">
    <location>
        <begin position="577"/>
        <end position="591"/>
    </location>
</feature>
<feature type="domain" description="MBD" evidence="2">
    <location>
        <begin position="10"/>
        <end position="80"/>
    </location>
</feature>
<feature type="compositionally biased region" description="Basic residues" evidence="1">
    <location>
        <begin position="1559"/>
        <end position="1568"/>
    </location>
</feature>
<dbReference type="PANTHER" id="PTHR16112">
    <property type="entry name" value="METHYL-CPG BINDING PROTEIN, DROSOPHILA"/>
    <property type="match status" value="1"/>
</dbReference>